<keyword evidence="3" id="KW-0813">Transport</keyword>
<keyword evidence="5 7" id="KW-1133">Transmembrane helix</keyword>
<dbReference type="EMBL" id="CP069127">
    <property type="protein sequence ID" value="QRG70311.1"/>
    <property type="molecule type" value="Genomic_DNA"/>
</dbReference>
<accession>A0ABX7FWV9</accession>
<evidence type="ECO:0000256" key="5">
    <source>
        <dbReference type="ARBA" id="ARBA00022989"/>
    </source>
</evidence>
<dbReference type="InterPro" id="IPR050291">
    <property type="entry name" value="CDF_Transporter"/>
</dbReference>
<feature type="domain" description="Cation efflux protein cytoplasmic" evidence="9">
    <location>
        <begin position="226"/>
        <end position="302"/>
    </location>
</feature>
<evidence type="ECO:0000259" key="8">
    <source>
        <dbReference type="Pfam" id="PF01545"/>
    </source>
</evidence>
<keyword evidence="11" id="KW-1185">Reference proteome</keyword>
<feature type="domain" description="Cation efflux protein transmembrane" evidence="8">
    <location>
        <begin position="22"/>
        <end position="221"/>
    </location>
</feature>
<sequence>MYSWSWREEAANVSKSTSLFALWISLISNVVLTIIKIVVGYLFNSQVLIADGIHNAGDVVATFAALTSSMVSKKPSDEDHPYGHGKAEVIASGIVAIILALAGLLMAFKSIQALFEPAGEASMIALIAAVISLLWKQVLYVYCMRLGKSQKSKSLIATANDHLADVYASIAAVVGIGAALVGEHFHWPFTQYGDPVAGIIVSYFVLKLAYEMGKESTGVLMEKNVSPEKMDQLERIVREIPQVKRIDRMRAREHGHYVIVDIRVSIPNQLTIKEGHDISRLIKHAITSQMEDVWEVMVHLNPWFEDQHEG</sequence>
<evidence type="ECO:0000313" key="11">
    <source>
        <dbReference type="Proteomes" id="UP000596248"/>
    </source>
</evidence>
<feature type="transmembrane region" description="Helical" evidence="7">
    <location>
        <begin position="20"/>
        <end position="43"/>
    </location>
</feature>
<evidence type="ECO:0000259" key="9">
    <source>
        <dbReference type="Pfam" id="PF16916"/>
    </source>
</evidence>
<dbReference type="Pfam" id="PF16916">
    <property type="entry name" value="ZT_dimer"/>
    <property type="match status" value="1"/>
</dbReference>
<evidence type="ECO:0000256" key="7">
    <source>
        <dbReference type="SAM" id="Phobius"/>
    </source>
</evidence>
<organism evidence="10 11">
    <name type="scientific">Brevibacillus choshinensis</name>
    <dbReference type="NCBI Taxonomy" id="54911"/>
    <lineage>
        <taxon>Bacteria</taxon>
        <taxon>Bacillati</taxon>
        <taxon>Bacillota</taxon>
        <taxon>Bacilli</taxon>
        <taxon>Bacillales</taxon>
        <taxon>Paenibacillaceae</taxon>
        <taxon>Brevibacillus</taxon>
    </lineage>
</organism>
<dbReference type="Proteomes" id="UP000596248">
    <property type="component" value="Chromosome"/>
</dbReference>
<evidence type="ECO:0000256" key="1">
    <source>
        <dbReference type="ARBA" id="ARBA00004141"/>
    </source>
</evidence>
<evidence type="ECO:0000256" key="6">
    <source>
        <dbReference type="ARBA" id="ARBA00023136"/>
    </source>
</evidence>
<evidence type="ECO:0000256" key="3">
    <source>
        <dbReference type="ARBA" id="ARBA00022448"/>
    </source>
</evidence>
<feature type="transmembrane region" description="Helical" evidence="7">
    <location>
        <begin position="123"/>
        <end position="142"/>
    </location>
</feature>
<proteinExistence type="inferred from homology"/>
<dbReference type="InterPro" id="IPR002524">
    <property type="entry name" value="Cation_efflux"/>
</dbReference>
<comment type="subcellular location">
    <subcellularLocation>
        <location evidence="1">Membrane</location>
        <topology evidence="1">Multi-pass membrane protein</topology>
    </subcellularLocation>
</comment>
<feature type="transmembrane region" description="Helical" evidence="7">
    <location>
        <begin position="89"/>
        <end position="111"/>
    </location>
</feature>
<dbReference type="SUPFAM" id="SSF160240">
    <property type="entry name" value="Cation efflux protein cytoplasmic domain-like"/>
    <property type="match status" value="1"/>
</dbReference>
<dbReference type="InterPro" id="IPR036837">
    <property type="entry name" value="Cation_efflux_CTD_sf"/>
</dbReference>
<dbReference type="SUPFAM" id="SSF161111">
    <property type="entry name" value="Cation efflux protein transmembrane domain-like"/>
    <property type="match status" value="1"/>
</dbReference>
<dbReference type="Gene3D" id="1.20.1510.10">
    <property type="entry name" value="Cation efflux protein transmembrane domain"/>
    <property type="match status" value="1"/>
</dbReference>
<dbReference type="PANTHER" id="PTHR43840">
    <property type="entry name" value="MITOCHONDRIAL METAL TRANSPORTER 1-RELATED"/>
    <property type="match status" value="1"/>
</dbReference>
<dbReference type="InterPro" id="IPR027469">
    <property type="entry name" value="Cation_efflux_TMD_sf"/>
</dbReference>
<comment type="similarity">
    <text evidence="2">Belongs to the cation diffusion facilitator (CDF) transporter (TC 2.A.4) family.</text>
</comment>
<dbReference type="PANTHER" id="PTHR43840:SF15">
    <property type="entry name" value="MITOCHONDRIAL METAL TRANSPORTER 1-RELATED"/>
    <property type="match status" value="1"/>
</dbReference>
<keyword evidence="4 7" id="KW-0812">Transmembrane</keyword>
<evidence type="ECO:0000256" key="4">
    <source>
        <dbReference type="ARBA" id="ARBA00022692"/>
    </source>
</evidence>
<dbReference type="RefSeq" id="WP_203357284.1">
    <property type="nucleotide sequence ID" value="NZ_CP069127.1"/>
</dbReference>
<feature type="transmembrane region" description="Helical" evidence="7">
    <location>
        <begin position="163"/>
        <end position="180"/>
    </location>
</feature>
<dbReference type="InterPro" id="IPR027470">
    <property type="entry name" value="Cation_efflux_CTD"/>
</dbReference>
<keyword evidence="6 7" id="KW-0472">Membrane</keyword>
<dbReference type="Gene3D" id="3.30.70.1350">
    <property type="entry name" value="Cation efflux protein, cytoplasmic domain"/>
    <property type="match status" value="1"/>
</dbReference>
<dbReference type="Pfam" id="PF01545">
    <property type="entry name" value="Cation_efflux"/>
    <property type="match status" value="1"/>
</dbReference>
<dbReference type="InterPro" id="IPR058533">
    <property type="entry name" value="Cation_efflux_TM"/>
</dbReference>
<evidence type="ECO:0000313" key="10">
    <source>
        <dbReference type="EMBL" id="QRG70311.1"/>
    </source>
</evidence>
<dbReference type="NCBIfam" id="TIGR01297">
    <property type="entry name" value="CDF"/>
    <property type="match status" value="1"/>
</dbReference>
<reference evidence="10 11" key="1">
    <citation type="submission" date="2021-01" db="EMBL/GenBank/DDBJ databases">
        <title>Identification of strong promoters based on the transcriptome of Brevibacillus choshinensis.</title>
        <authorList>
            <person name="Yao D."/>
            <person name="Zhang K."/>
            <person name="Wu J."/>
        </authorList>
    </citation>
    <scope>NUCLEOTIDE SEQUENCE [LARGE SCALE GENOMIC DNA]</scope>
    <source>
        <strain evidence="10 11">HPD31-SP3</strain>
    </source>
</reference>
<feature type="transmembrane region" description="Helical" evidence="7">
    <location>
        <begin position="192"/>
        <end position="210"/>
    </location>
</feature>
<protein>
    <submittedName>
        <fullName evidence="10">Cation transporter</fullName>
    </submittedName>
</protein>
<name>A0ABX7FWV9_BRECH</name>
<gene>
    <name evidence="10" type="ORF">JNE38_15070</name>
</gene>
<evidence type="ECO:0000256" key="2">
    <source>
        <dbReference type="ARBA" id="ARBA00008114"/>
    </source>
</evidence>